<dbReference type="Pfam" id="PF12796">
    <property type="entry name" value="Ank_2"/>
    <property type="match status" value="7"/>
</dbReference>
<feature type="repeat" description="ANK" evidence="3">
    <location>
        <begin position="742"/>
        <end position="774"/>
    </location>
</feature>
<dbReference type="Pfam" id="PF13637">
    <property type="entry name" value="Ank_4"/>
    <property type="match status" value="1"/>
</dbReference>
<dbReference type="PRINTS" id="PR01415">
    <property type="entry name" value="ANKYRIN"/>
</dbReference>
<dbReference type="PANTHER" id="PTHR24126:SF14">
    <property type="entry name" value="ANK_REP_REGION DOMAIN-CONTAINING PROTEIN"/>
    <property type="match status" value="1"/>
</dbReference>
<gene>
    <name evidence="4" type="ORF">PoB_001454300</name>
</gene>
<dbReference type="PROSITE" id="PS50088">
    <property type="entry name" value="ANK_REPEAT"/>
    <property type="match status" value="20"/>
</dbReference>
<dbReference type="Proteomes" id="UP000735302">
    <property type="component" value="Unassembled WGS sequence"/>
</dbReference>
<feature type="repeat" description="ANK" evidence="3">
    <location>
        <begin position="73"/>
        <end position="105"/>
    </location>
</feature>
<dbReference type="InterPro" id="IPR036770">
    <property type="entry name" value="Ankyrin_rpt-contain_sf"/>
</dbReference>
<feature type="repeat" description="ANK" evidence="3">
    <location>
        <begin position="676"/>
        <end position="708"/>
    </location>
</feature>
<feature type="repeat" description="ANK" evidence="3">
    <location>
        <begin position="709"/>
        <end position="741"/>
    </location>
</feature>
<feature type="repeat" description="ANK" evidence="3">
    <location>
        <begin position="841"/>
        <end position="873"/>
    </location>
</feature>
<feature type="repeat" description="ANK" evidence="3">
    <location>
        <begin position="340"/>
        <end position="372"/>
    </location>
</feature>
<keyword evidence="5" id="KW-1185">Reference proteome</keyword>
<dbReference type="InterPro" id="IPR002110">
    <property type="entry name" value="Ankyrin_rpt"/>
</dbReference>
<feature type="repeat" description="ANK" evidence="3">
    <location>
        <begin position="511"/>
        <end position="543"/>
    </location>
</feature>
<dbReference type="Gene3D" id="1.25.40.20">
    <property type="entry name" value="Ankyrin repeat-containing domain"/>
    <property type="match status" value="10"/>
</dbReference>
<evidence type="ECO:0000256" key="3">
    <source>
        <dbReference type="PROSITE-ProRule" id="PRU00023"/>
    </source>
</evidence>
<feature type="repeat" description="ANK" evidence="3">
    <location>
        <begin position="946"/>
        <end position="978"/>
    </location>
</feature>
<dbReference type="AlphaFoldDB" id="A0AAV3YZV0"/>
<feature type="repeat" description="ANK" evidence="3">
    <location>
        <begin position="307"/>
        <end position="339"/>
    </location>
</feature>
<feature type="repeat" description="ANK" evidence="3">
    <location>
        <begin position="808"/>
        <end position="840"/>
    </location>
</feature>
<feature type="repeat" description="ANK" evidence="3">
    <location>
        <begin position="373"/>
        <end position="405"/>
    </location>
</feature>
<feature type="repeat" description="ANK" evidence="3">
    <location>
        <begin position="610"/>
        <end position="642"/>
    </location>
</feature>
<protein>
    <submittedName>
        <fullName evidence="4">Serine/threonine-protein phosphatase 6 regulatory ankyrin repeat subunit a</fullName>
    </submittedName>
</protein>
<feature type="repeat" description="ANK" evidence="3">
    <location>
        <begin position="406"/>
        <end position="438"/>
    </location>
</feature>
<reference evidence="4 5" key="1">
    <citation type="journal article" date="2021" name="Elife">
        <title>Chloroplast acquisition without the gene transfer in kleptoplastic sea slugs, Plakobranchus ocellatus.</title>
        <authorList>
            <person name="Maeda T."/>
            <person name="Takahashi S."/>
            <person name="Yoshida T."/>
            <person name="Shimamura S."/>
            <person name="Takaki Y."/>
            <person name="Nagai Y."/>
            <person name="Toyoda A."/>
            <person name="Suzuki Y."/>
            <person name="Arimoto A."/>
            <person name="Ishii H."/>
            <person name="Satoh N."/>
            <person name="Nishiyama T."/>
            <person name="Hasebe M."/>
            <person name="Maruyama T."/>
            <person name="Minagawa J."/>
            <person name="Obokata J."/>
            <person name="Shigenobu S."/>
        </authorList>
    </citation>
    <scope>NUCLEOTIDE SEQUENCE [LARGE SCALE GENOMIC DNA]</scope>
</reference>
<feature type="repeat" description="ANK" evidence="3">
    <location>
        <begin position="165"/>
        <end position="197"/>
    </location>
</feature>
<feature type="repeat" description="ANK" evidence="3">
    <location>
        <begin position="643"/>
        <end position="675"/>
    </location>
</feature>
<dbReference type="Pfam" id="PF00023">
    <property type="entry name" value="Ank"/>
    <property type="match status" value="3"/>
</dbReference>
<accession>A0AAV3YZV0</accession>
<evidence type="ECO:0000313" key="5">
    <source>
        <dbReference type="Proteomes" id="UP000735302"/>
    </source>
</evidence>
<feature type="repeat" description="ANK" evidence="3">
    <location>
        <begin position="577"/>
        <end position="609"/>
    </location>
</feature>
<evidence type="ECO:0000256" key="2">
    <source>
        <dbReference type="ARBA" id="ARBA00023043"/>
    </source>
</evidence>
<keyword evidence="2 3" id="KW-0040">ANK repeat</keyword>
<comment type="caution">
    <text evidence="4">The sequence shown here is derived from an EMBL/GenBank/DDBJ whole genome shotgun (WGS) entry which is preliminary data.</text>
</comment>
<proteinExistence type="predicted"/>
<name>A0AAV3YZV0_9GAST</name>
<feature type="repeat" description="ANK" evidence="3">
    <location>
        <begin position="775"/>
        <end position="807"/>
    </location>
</feature>
<evidence type="ECO:0000313" key="4">
    <source>
        <dbReference type="EMBL" id="GFN88037.1"/>
    </source>
</evidence>
<dbReference type="EMBL" id="BLXT01001819">
    <property type="protein sequence ID" value="GFN88037.1"/>
    <property type="molecule type" value="Genomic_DNA"/>
</dbReference>
<sequence length="1191" mass="128062">MMGDLDKHLTAAYKRRDLPELDRLLRKHQQSTKNRISQGALDSTLRVACRAGREFFVQKLINAGADVDSRKLYGLSPLMMVAKRGKADMVRLLLSNGAYALQENHKRETAVHFALYLGHFECAKILLEKEKPKGKYLGQLAEYLAQRCCTEALKFLASHYNDQVSSQILLVPAVISGNTEIVQSLLDRGADLNIPCMYEGTALKAAINHLCEPLLMTMVIFLTKNGARVNGGTKVISPLVECVLSNKTNIINYLIDSGADVNEMGDGDCNTPLTAAISNLWNRESRVCSLVEILLLAGADPNKSNCKGQTALHFAVERGFSEIISKLIAAGAQLDSRNNDGDTALHLAVTGGNNEIVSKLIAAGAQLDSRNNDGDTALHLAVTGGNNEIVSKLIAAGAQLDSRNNNGDTALHLAVTGGNNEIVSKLIAAGTQMEARNNEGDTALHLAAARGNNEIVRKLAAAGAQMEALNNEGNTDDRENTALHLAVAGGKSKTVSKLIAAGAELDARDYRSNTALHLAIGKGNRSIISKLIAAGAQLETRNDEYNTALHMAVRRGYSIIVSKLIEAGAQLEARNDKQYTAIHLAAAGGKRSIVSKLIEAGAQLDTKNNEGNTALHLAIEGDNIQIVNSLIAAGAQLDTKNNEGNTALHLAIKGDNIQIVNSLIAAGAQFKAQNIKGNTPFHLAVREGNIEMVRKLIAAGAELEARNNEGNTALHLAAAGGYSEIVDKLIDAGAQFGARNIDGNSVLHLAVRGGNCKIVSKLIAVGAQLEMQNTEGNTSLHLAAEGDSIQIVNKLIAAGAQLGARNIKGNSSLPLASPGGNSKIVSKLIRAGTELEARNHEGNTALHLAAVAGNSEIIGKLISAGAVLEARNYDRLTPFLLTVALVKDTPSIMPLKLLKECGADLKAVDKDGNTFLHLMVQSGQVLKEEILRLLGYDRVINTQTKNGMTPLMLAAKELNYNAINVLLEVGVDPNIVNYASPKACTALSIVLKDRKEEVMSEYTASDCAELLMNNHTVTSLPRCYFHFHKIIIRDDGPLIQLMVTRGMPPLCEIVETVRDHTRNPHMDVYDKMYKFSPLAVALICNNTTIARYMVENCFLTPADVVGSSELQHLTSLLERSSQVESLRFIEENLSQPMSLFQLSFVAVSAQLGGMAGREERVRKTPLPQIIQDMLLFQDATSLWKGSDSPTQ</sequence>
<feature type="repeat" description="ANK" evidence="3">
    <location>
        <begin position="544"/>
        <end position="576"/>
    </location>
</feature>
<dbReference type="SUPFAM" id="SSF48403">
    <property type="entry name" value="Ankyrin repeat"/>
    <property type="match status" value="4"/>
</dbReference>
<feature type="repeat" description="ANK" evidence="3">
    <location>
        <begin position="478"/>
        <end position="510"/>
    </location>
</feature>
<evidence type="ECO:0000256" key="1">
    <source>
        <dbReference type="ARBA" id="ARBA00022737"/>
    </source>
</evidence>
<dbReference type="SMART" id="SM00248">
    <property type="entry name" value="ANK"/>
    <property type="match status" value="26"/>
</dbReference>
<feature type="repeat" description="ANK" evidence="3">
    <location>
        <begin position="439"/>
        <end position="471"/>
    </location>
</feature>
<dbReference type="PANTHER" id="PTHR24126">
    <property type="entry name" value="ANKYRIN REPEAT, PH AND SEC7 DOMAIN CONTAINING PROTEIN SECG-RELATED"/>
    <property type="match status" value="1"/>
</dbReference>
<keyword evidence="1" id="KW-0677">Repeat</keyword>
<organism evidence="4 5">
    <name type="scientific">Plakobranchus ocellatus</name>
    <dbReference type="NCBI Taxonomy" id="259542"/>
    <lineage>
        <taxon>Eukaryota</taxon>
        <taxon>Metazoa</taxon>
        <taxon>Spiralia</taxon>
        <taxon>Lophotrochozoa</taxon>
        <taxon>Mollusca</taxon>
        <taxon>Gastropoda</taxon>
        <taxon>Heterobranchia</taxon>
        <taxon>Euthyneura</taxon>
        <taxon>Panpulmonata</taxon>
        <taxon>Sacoglossa</taxon>
        <taxon>Placobranchoidea</taxon>
        <taxon>Plakobranchidae</taxon>
        <taxon>Plakobranchus</taxon>
    </lineage>
</organism>
<dbReference type="PROSITE" id="PS50297">
    <property type="entry name" value="ANK_REP_REGION"/>
    <property type="match status" value="18"/>
</dbReference>